<comment type="subcellular location">
    <subcellularLocation>
        <location evidence="1">Nucleus</location>
    </subcellularLocation>
</comment>
<evidence type="ECO:0000256" key="2">
    <source>
        <dbReference type="ARBA" id="ARBA00006035"/>
    </source>
</evidence>
<keyword evidence="7" id="KW-0234">DNA repair</keyword>
<evidence type="ECO:0000259" key="9">
    <source>
        <dbReference type="Pfam" id="PF04042"/>
    </source>
</evidence>
<dbReference type="Gene3D" id="3.60.21.50">
    <property type="match status" value="1"/>
</dbReference>
<name>A0A7J5YNE7_DISMA</name>
<comment type="similarity">
    <text evidence="2">Belongs to the DNA polymerase delta/II small subunit family.</text>
</comment>
<evidence type="ECO:0000256" key="7">
    <source>
        <dbReference type="ARBA" id="ARBA00023204"/>
    </source>
</evidence>
<dbReference type="AlphaFoldDB" id="A0A7J5YNE7"/>
<dbReference type="FunFam" id="3.60.21.50:FF:000001">
    <property type="entry name" value="DNA polymerase delta 2, accessory subunit"/>
    <property type="match status" value="1"/>
</dbReference>
<evidence type="ECO:0000256" key="6">
    <source>
        <dbReference type="ARBA" id="ARBA00022769"/>
    </source>
</evidence>
<keyword evidence="5" id="KW-0227">DNA damage</keyword>
<dbReference type="FunFam" id="2.40.50.430:FF:000001">
    <property type="entry name" value="DNA polymerase delta subunit 2"/>
    <property type="match status" value="1"/>
</dbReference>
<evidence type="ECO:0000256" key="1">
    <source>
        <dbReference type="ARBA" id="ARBA00004123"/>
    </source>
</evidence>
<sequence>MGKPPWPGPGMLFPCPGIIGAFSAGAPAGPALAPSEFLFIPEVASEAALLLPLQHLLTAHPHLLLSPPVFLLLPDLRLFPLQHLLIVELLHPPQLLLTPQQVLPHQHHLVLMSGRVHLDLQLLLSLLHVAVHHLVLLLLHLHQGLPAHGILELEGARLCKSWWLLTLFVILLVNSTIPFPVGLPRSSTMTTALSICPKPAKASSSSSLDTKSGRFFTVKAAPCVANLTLTGLPLNGVSSSSALAISAMILVSSRMKPKPLSLLIKISLALPYLANSFSSSSSDVPVGRFPTNSLLRWVKVFSPGFLKFCRSRVKASLLGSSGCWPTVMFSDLSAQKEGSSLLCRPSEDQGPVFDRMSLAYSPCSERYTVGERSFSRQYAHIYAARLMQMRPLLSERAKQKWGSDVLIRKLCDLQTGEQCCIVGTLFKRMDLQPSILKEISEEHNLLPQPARVKFISETDELILEDELQRIKLEGNIYRDKCVTGSVIAIYGAEKNDGKFTVEDFCMADLPPQSPRPTLSSDRFVLLVSGLGLGSTHADSMLGLQLLVDMVTGQLGDQGEQSGAATISRVLLVGNLLSQNTQDADAATKPKYLTKKTQAGSVEAIRLLDEMLLQLVASVPVDVMPGQYDPTNFTLPQQALHRCMFPLSSVYPTLQLVTNPHQSHIDGVRFLGTSGQNVCDIQRYSSMDDHLEILEETLRLRHLAPTAPDTLGCYPFYQKDPFILEECPHVYFSGMAPTFQSKLVKGPDGQECLLVTIPDFNSTQTACLVNLRTLTCEPISFSAFSADEDEDSEMNVSH</sequence>
<dbReference type="GO" id="GO:0003677">
    <property type="term" value="F:DNA binding"/>
    <property type="evidence" value="ECO:0007669"/>
    <property type="project" value="InterPro"/>
</dbReference>
<dbReference type="GO" id="GO:0006271">
    <property type="term" value="P:DNA strand elongation involved in DNA replication"/>
    <property type="evidence" value="ECO:0007669"/>
    <property type="project" value="TreeGrafter"/>
</dbReference>
<dbReference type="InterPro" id="IPR040663">
    <property type="entry name" value="DNA_pol_D_N"/>
</dbReference>
<feature type="domain" description="DNA polymerase alpha/delta/epsilon subunit B" evidence="9">
    <location>
        <begin position="524"/>
        <end position="738"/>
    </location>
</feature>
<evidence type="ECO:0000259" key="10">
    <source>
        <dbReference type="Pfam" id="PF18018"/>
    </source>
</evidence>
<dbReference type="InterPro" id="IPR024826">
    <property type="entry name" value="DNA_pol_delta/II_ssu"/>
</dbReference>
<evidence type="ECO:0000256" key="5">
    <source>
        <dbReference type="ARBA" id="ARBA00022763"/>
    </source>
</evidence>
<comment type="caution">
    <text evidence="11">The sequence shown here is derived from an EMBL/GenBank/DDBJ whole genome shotgun (WGS) entry which is preliminary data.</text>
</comment>
<dbReference type="Gene3D" id="2.40.50.430">
    <property type="match status" value="1"/>
</dbReference>
<evidence type="ECO:0000256" key="4">
    <source>
        <dbReference type="ARBA" id="ARBA00022705"/>
    </source>
</evidence>
<dbReference type="InterPro" id="IPR041863">
    <property type="entry name" value="PolD2_C"/>
</dbReference>
<dbReference type="PANTHER" id="PTHR10416:SF0">
    <property type="entry name" value="DNA POLYMERASE DELTA SUBUNIT 2"/>
    <property type="match status" value="1"/>
</dbReference>
<keyword evidence="8" id="KW-0539">Nucleus</keyword>
<keyword evidence="4" id="KW-0235">DNA replication</keyword>
<dbReference type="Pfam" id="PF04042">
    <property type="entry name" value="DNA_pol_E_B"/>
    <property type="match status" value="1"/>
</dbReference>
<dbReference type="CDD" id="cd07387">
    <property type="entry name" value="MPP_PolD2_C"/>
    <property type="match status" value="1"/>
</dbReference>
<proteinExistence type="inferred from homology"/>
<organism evidence="11 12">
    <name type="scientific">Dissostichus mawsoni</name>
    <name type="common">Antarctic cod</name>
    <dbReference type="NCBI Taxonomy" id="36200"/>
    <lineage>
        <taxon>Eukaryota</taxon>
        <taxon>Metazoa</taxon>
        <taxon>Chordata</taxon>
        <taxon>Craniata</taxon>
        <taxon>Vertebrata</taxon>
        <taxon>Euteleostomi</taxon>
        <taxon>Actinopterygii</taxon>
        <taxon>Neopterygii</taxon>
        <taxon>Teleostei</taxon>
        <taxon>Neoteleostei</taxon>
        <taxon>Acanthomorphata</taxon>
        <taxon>Eupercaria</taxon>
        <taxon>Perciformes</taxon>
        <taxon>Notothenioidei</taxon>
        <taxon>Nototheniidae</taxon>
        <taxon>Dissostichus</taxon>
    </lineage>
</organism>
<dbReference type="GO" id="GO:0043625">
    <property type="term" value="C:delta DNA polymerase complex"/>
    <property type="evidence" value="ECO:0007669"/>
    <property type="project" value="TreeGrafter"/>
</dbReference>
<reference evidence="11 12" key="1">
    <citation type="submission" date="2020-03" db="EMBL/GenBank/DDBJ databases">
        <title>Dissostichus mawsoni Genome sequencing and assembly.</title>
        <authorList>
            <person name="Park H."/>
        </authorList>
    </citation>
    <scope>NUCLEOTIDE SEQUENCE [LARGE SCALE GENOMIC DNA]</scope>
    <source>
        <strain evidence="11">DM0001</strain>
        <tissue evidence="11">Muscle</tissue>
    </source>
</reference>
<dbReference type="InterPro" id="IPR007185">
    <property type="entry name" value="DNA_pol_a/d/e_bsu"/>
</dbReference>
<protein>
    <recommendedName>
        <fullName evidence="3">DNA polymerase delta subunit 2</fullName>
    </recommendedName>
</protein>
<accession>A0A7J5YNE7</accession>
<evidence type="ECO:0000256" key="8">
    <source>
        <dbReference type="ARBA" id="ARBA00023242"/>
    </source>
</evidence>
<evidence type="ECO:0000313" key="11">
    <source>
        <dbReference type="EMBL" id="KAF3851072.1"/>
    </source>
</evidence>
<gene>
    <name evidence="11" type="ORF">F7725_012844</name>
</gene>
<evidence type="ECO:0000313" key="12">
    <source>
        <dbReference type="Proteomes" id="UP000518266"/>
    </source>
</evidence>
<dbReference type="GO" id="GO:0006281">
    <property type="term" value="P:DNA repair"/>
    <property type="evidence" value="ECO:0007669"/>
    <property type="project" value="UniProtKB-KW"/>
</dbReference>
<dbReference type="PANTHER" id="PTHR10416">
    <property type="entry name" value="DNA POLYMERASE DELTA SUBUNIT 2"/>
    <property type="match status" value="1"/>
</dbReference>
<keyword evidence="6" id="KW-0228">DNA excision</keyword>
<keyword evidence="12" id="KW-1185">Reference proteome</keyword>
<dbReference type="Pfam" id="PF18018">
    <property type="entry name" value="DNA_pol_D_N"/>
    <property type="match status" value="1"/>
</dbReference>
<dbReference type="EMBL" id="JAAKFY010000010">
    <property type="protein sequence ID" value="KAF3851072.1"/>
    <property type="molecule type" value="Genomic_DNA"/>
</dbReference>
<dbReference type="OrthoDB" id="3763at2759"/>
<evidence type="ECO:0000256" key="3">
    <source>
        <dbReference type="ARBA" id="ARBA00017588"/>
    </source>
</evidence>
<feature type="domain" description="DNA polymerase delta subunit OB-fold" evidence="10">
    <location>
        <begin position="377"/>
        <end position="503"/>
    </location>
</feature>
<dbReference type="Proteomes" id="UP000518266">
    <property type="component" value="Unassembled WGS sequence"/>
</dbReference>